<dbReference type="EMBL" id="JABSTQ010010796">
    <property type="protein sequence ID" value="KAG0417833.1"/>
    <property type="molecule type" value="Genomic_DNA"/>
</dbReference>
<dbReference type="Proteomes" id="UP000805193">
    <property type="component" value="Unassembled WGS sequence"/>
</dbReference>
<comment type="caution">
    <text evidence="1">The sequence shown here is derived from an EMBL/GenBank/DDBJ whole genome shotgun (WGS) entry which is preliminary data.</text>
</comment>
<reference evidence="1 2" key="1">
    <citation type="journal article" date="2020" name="Cell">
        <title>Large-Scale Comparative Analyses of Tick Genomes Elucidate Their Genetic Diversity and Vector Capacities.</title>
        <authorList>
            <consortium name="Tick Genome and Microbiome Consortium (TIGMIC)"/>
            <person name="Jia N."/>
            <person name="Wang J."/>
            <person name="Shi W."/>
            <person name="Du L."/>
            <person name="Sun Y."/>
            <person name="Zhan W."/>
            <person name="Jiang J.F."/>
            <person name="Wang Q."/>
            <person name="Zhang B."/>
            <person name="Ji P."/>
            <person name="Bell-Sakyi L."/>
            <person name="Cui X.M."/>
            <person name="Yuan T.T."/>
            <person name="Jiang B.G."/>
            <person name="Yang W.F."/>
            <person name="Lam T.T."/>
            <person name="Chang Q.C."/>
            <person name="Ding S.J."/>
            <person name="Wang X.J."/>
            <person name="Zhu J.G."/>
            <person name="Ruan X.D."/>
            <person name="Zhao L."/>
            <person name="Wei J.T."/>
            <person name="Ye R.Z."/>
            <person name="Que T.C."/>
            <person name="Du C.H."/>
            <person name="Zhou Y.H."/>
            <person name="Cheng J.X."/>
            <person name="Dai P.F."/>
            <person name="Guo W.B."/>
            <person name="Han X.H."/>
            <person name="Huang E.J."/>
            <person name="Li L.F."/>
            <person name="Wei W."/>
            <person name="Gao Y.C."/>
            <person name="Liu J.Z."/>
            <person name="Shao H.Z."/>
            <person name="Wang X."/>
            <person name="Wang C.C."/>
            <person name="Yang T.C."/>
            <person name="Huo Q.B."/>
            <person name="Li W."/>
            <person name="Chen H.Y."/>
            <person name="Chen S.E."/>
            <person name="Zhou L.G."/>
            <person name="Ni X.B."/>
            <person name="Tian J.H."/>
            <person name="Sheng Y."/>
            <person name="Liu T."/>
            <person name="Pan Y.S."/>
            <person name="Xia L.Y."/>
            <person name="Li J."/>
            <person name="Zhao F."/>
            <person name="Cao W.C."/>
        </authorList>
    </citation>
    <scope>NUCLEOTIDE SEQUENCE [LARGE SCALE GENOMIC DNA]</scope>
    <source>
        <strain evidence="1">Iper-2018</strain>
    </source>
</reference>
<evidence type="ECO:0000313" key="2">
    <source>
        <dbReference type="Proteomes" id="UP000805193"/>
    </source>
</evidence>
<name>A0AC60PE51_IXOPE</name>
<evidence type="ECO:0000313" key="1">
    <source>
        <dbReference type="EMBL" id="KAG0417833.1"/>
    </source>
</evidence>
<gene>
    <name evidence="1" type="ORF">HPB47_005332</name>
</gene>
<proteinExistence type="predicted"/>
<protein>
    <submittedName>
        <fullName evidence="1">Uncharacterized protein</fullName>
    </submittedName>
</protein>
<sequence length="79" mass="9435">MDSQLRCRYYTGESGFFKLQPIKLEEFNLKPYIVVLRDILQDRDLNDMMDFAKPRNCAFVWYTSKHGMAHIHTPQSLHQ</sequence>
<organism evidence="1 2">
    <name type="scientific">Ixodes persulcatus</name>
    <name type="common">Taiga tick</name>
    <dbReference type="NCBI Taxonomy" id="34615"/>
    <lineage>
        <taxon>Eukaryota</taxon>
        <taxon>Metazoa</taxon>
        <taxon>Ecdysozoa</taxon>
        <taxon>Arthropoda</taxon>
        <taxon>Chelicerata</taxon>
        <taxon>Arachnida</taxon>
        <taxon>Acari</taxon>
        <taxon>Parasitiformes</taxon>
        <taxon>Ixodida</taxon>
        <taxon>Ixodoidea</taxon>
        <taxon>Ixodidae</taxon>
        <taxon>Ixodinae</taxon>
        <taxon>Ixodes</taxon>
    </lineage>
</organism>
<accession>A0AC60PE51</accession>
<keyword evidence="2" id="KW-1185">Reference proteome</keyword>